<feature type="transmembrane region" description="Helical" evidence="6">
    <location>
        <begin position="170"/>
        <end position="194"/>
    </location>
</feature>
<dbReference type="Proteomes" id="UP000029665">
    <property type="component" value="Unassembled WGS sequence"/>
</dbReference>
<keyword evidence="2 6" id="KW-0812">Transmembrane</keyword>
<feature type="transmembrane region" description="Helical" evidence="6">
    <location>
        <begin position="30"/>
        <end position="50"/>
    </location>
</feature>
<comment type="subcellular location">
    <subcellularLocation>
        <location evidence="1">Membrane</location>
        <topology evidence="1">Multi-pass membrane protein</topology>
    </subcellularLocation>
</comment>
<dbReference type="STRING" id="5643.A0A060SSM4"/>
<dbReference type="AlphaFoldDB" id="A0A060SSM4"/>
<keyword evidence="8" id="KW-1185">Reference proteome</keyword>
<feature type="region of interest" description="Disordered" evidence="5">
    <location>
        <begin position="294"/>
        <end position="313"/>
    </location>
</feature>
<dbReference type="PANTHER" id="PTHR31465">
    <property type="entry name" value="PROTEIN RTA1-RELATED"/>
    <property type="match status" value="1"/>
</dbReference>
<evidence type="ECO:0000256" key="3">
    <source>
        <dbReference type="ARBA" id="ARBA00022989"/>
    </source>
</evidence>
<evidence type="ECO:0000256" key="1">
    <source>
        <dbReference type="ARBA" id="ARBA00004141"/>
    </source>
</evidence>
<dbReference type="OrthoDB" id="3358017at2759"/>
<keyword evidence="3 6" id="KW-1133">Transmembrane helix</keyword>
<dbReference type="GO" id="GO:0005886">
    <property type="term" value="C:plasma membrane"/>
    <property type="evidence" value="ECO:0007669"/>
    <property type="project" value="TreeGrafter"/>
</dbReference>
<evidence type="ECO:0000256" key="6">
    <source>
        <dbReference type="SAM" id="Phobius"/>
    </source>
</evidence>
<gene>
    <name evidence="7" type="ORF">BN946_scf184786.g11</name>
</gene>
<evidence type="ECO:0000256" key="4">
    <source>
        <dbReference type="ARBA" id="ARBA00023136"/>
    </source>
</evidence>
<dbReference type="OMA" id="PYNNDAF"/>
<evidence type="ECO:0000256" key="2">
    <source>
        <dbReference type="ARBA" id="ARBA00022692"/>
    </source>
</evidence>
<dbReference type="PANTHER" id="PTHR31465:SF9">
    <property type="entry name" value="SPHINGOID LONG-CHAIN BASE TRANSPORTER RSB1"/>
    <property type="match status" value="1"/>
</dbReference>
<evidence type="ECO:0000313" key="7">
    <source>
        <dbReference type="EMBL" id="CDO77350.1"/>
    </source>
</evidence>
<evidence type="ECO:0000313" key="8">
    <source>
        <dbReference type="Proteomes" id="UP000029665"/>
    </source>
</evidence>
<feature type="transmembrane region" description="Helical" evidence="6">
    <location>
        <begin position="91"/>
        <end position="117"/>
    </location>
</feature>
<dbReference type="GO" id="GO:0000324">
    <property type="term" value="C:fungal-type vacuole"/>
    <property type="evidence" value="ECO:0007669"/>
    <property type="project" value="TreeGrafter"/>
</dbReference>
<accession>A0A060SSM4</accession>
<feature type="transmembrane region" description="Helical" evidence="6">
    <location>
        <begin position="57"/>
        <end position="76"/>
    </location>
</feature>
<evidence type="ECO:0000256" key="5">
    <source>
        <dbReference type="SAM" id="MobiDB-lite"/>
    </source>
</evidence>
<reference evidence="7" key="1">
    <citation type="submission" date="2014-01" db="EMBL/GenBank/DDBJ databases">
        <title>The genome of the white-rot fungus Pycnoporus cinnabarinus: a basidiomycete model with a versatile arsenal for lignocellulosic biomass breakdown.</title>
        <authorList>
            <person name="Levasseur A."/>
            <person name="Lomascolo A."/>
            <person name="Ruiz-Duenas F.J."/>
            <person name="Uzan E."/>
            <person name="Piumi F."/>
            <person name="Kues U."/>
            <person name="Ram A.F.J."/>
            <person name="Murat C."/>
            <person name="Haon M."/>
            <person name="Benoit I."/>
            <person name="Arfi Y."/>
            <person name="Chevret D."/>
            <person name="Drula E."/>
            <person name="Kwon M.J."/>
            <person name="Gouret P."/>
            <person name="Lesage-Meessen L."/>
            <person name="Lombard V."/>
            <person name="Mariette J."/>
            <person name="Noirot C."/>
            <person name="Park J."/>
            <person name="Patyshakuliyeva A."/>
            <person name="Wieneger R.A.B."/>
            <person name="Wosten H.A.B."/>
            <person name="Martin F."/>
            <person name="Coutinho P.M."/>
            <person name="de Vries R."/>
            <person name="Martinez A.T."/>
            <person name="Klopp C."/>
            <person name="Pontarotti P."/>
            <person name="Henrissat B."/>
            <person name="Record E."/>
        </authorList>
    </citation>
    <scope>NUCLEOTIDE SEQUENCE [LARGE SCALE GENOMIC DNA]</scope>
    <source>
        <strain evidence="7">BRFM137</strain>
    </source>
</reference>
<feature type="compositionally biased region" description="Basic and acidic residues" evidence="5">
    <location>
        <begin position="297"/>
        <end position="313"/>
    </location>
</feature>
<name>A0A060SSM4_PYCCI</name>
<feature type="transmembrane region" description="Helical" evidence="6">
    <location>
        <begin position="129"/>
        <end position="150"/>
    </location>
</feature>
<dbReference type="Pfam" id="PF04479">
    <property type="entry name" value="RTA1"/>
    <property type="match status" value="1"/>
</dbReference>
<dbReference type="InterPro" id="IPR007568">
    <property type="entry name" value="RTA1"/>
</dbReference>
<keyword evidence="4 6" id="KW-0472">Membrane</keyword>
<feature type="transmembrane region" description="Helical" evidence="6">
    <location>
        <begin position="259"/>
        <end position="277"/>
    </location>
</feature>
<sequence length="313" mass="34808">MTIIGIDVHPVVDTITKVDNESELYGYIPTRYVCIIFVVLYGLTTLIHAAQAIWSRLWWLFPTAVLAGIAEILGWSGRLWSSISPLLVDPYLIQIVTTIVAPTPFIAANFVILGHIIKRLGQQYSRLNAMWYTIIFCSCDVVALIIQALGGAKAASAVEDFEDPTSGGNIMLGGIAFQLGAICIYALLALEFLVRYHYDKPFKRKAGPLPKSFGLDRNTKTMIGALFMMWIFLLIRSIYRTVELSNGWTGRIITTQVYFNVLDGAMIFLAMFTLNIFHPGILMGKADTWKGLNSSDVDPRDAEEKRPKDSSSA</sequence>
<comment type="caution">
    <text evidence="7">The sequence shown here is derived from an EMBL/GenBank/DDBJ whole genome shotgun (WGS) entry which is preliminary data.</text>
</comment>
<feature type="transmembrane region" description="Helical" evidence="6">
    <location>
        <begin position="221"/>
        <end position="239"/>
    </location>
</feature>
<proteinExistence type="predicted"/>
<organism evidence="7 8">
    <name type="scientific">Pycnoporus cinnabarinus</name>
    <name type="common">Cinnabar-red polypore</name>
    <name type="synonym">Trametes cinnabarina</name>
    <dbReference type="NCBI Taxonomy" id="5643"/>
    <lineage>
        <taxon>Eukaryota</taxon>
        <taxon>Fungi</taxon>
        <taxon>Dikarya</taxon>
        <taxon>Basidiomycota</taxon>
        <taxon>Agaricomycotina</taxon>
        <taxon>Agaricomycetes</taxon>
        <taxon>Polyporales</taxon>
        <taxon>Polyporaceae</taxon>
        <taxon>Trametes</taxon>
    </lineage>
</organism>
<evidence type="ECO:0008006" key="9">
    <source>
        <dbReference type="Google" id="ProtNLM"/>
    </source>
</evidence>
<protein>
    <recommendedName>
        <fullName evidence="9">RTA1 like protein</fullName>
    </recommendedName>
</protein>
<dbReference type="EMBL" id="CCBP010000450">
    <property type="protein sequence ID" value="CDO77350.1"/>
    <property type="molecule type" value="Genomic_DNA"/>
</dbReference>
<dbReference type="HOGENOM" id="CLU_033465_6_0_1"/>